<proteinExistence type="predicted"/>
<sequence length="193" mass="22472">MAAEGKLKLYRVLLDKYGELINQQEQRTVGQIKALVDTEDLNIQNLITLYKPEPYAYEKDYLETVQKIYEFLTKEIQYVPNDLNLNFWLSPKEILINKISDDEDLSVLLCTCMSALGDNNAFVYVMELEDGSTHAVVLSTINNVTLLLDPCLQHGFFKYYGEKGYVFKKYQFNGKKITRAVYRFNAQIYEQFV</sequence>
<accession>A0A7T9I2I7</accession>
<reference evidence="1" key="1">
    <citation type="submission" date="2020-11" db="EMBL/GenBank/DDBJ databases">
        <title>Connecting structure to function with the recovery of over 1000 high-quality activated sludge metagenome-assembled genomes encoding full-length rRNA genes using long-read sequencing.</title>
        <authorList>
            <person name="Singleton C.M."/>
            <person name="Petriglieri F."/>
            <person name="Kristensen J.M."/>
            <person name="Kirkegaard R.H."/>
            <person name="Michaelsen T.Y."/>
            <person name="Andersen M.H."/>
            <person name="Karst S.M."/>
            <person name="Dueholm M.S."/>
            <person name="Nielsen P.H."/>
            <person name="Albertsen M."/>
        </authorList>
    </citation>
    <scope>NUCLEOTIDE SEQUENCE</scope>
    <source>
        <strain evidence="1">Fred_18-Q3-R57-64_BAT3C.431</strain>
    </source>
</reference>
<name>A0A7T9I2I7_9ARCH</name>
<protein>
    <submittedName>
        <fullName evidence="1">Uncharacterized protein</fullName>
    </submittedName>
</protein>
<evidence type="ECO:0000313" key="1">
    <source>
        <dbReference type="EMBL" id="QQR92812.1"/>
    </source>
</evidence>
<dbReference type="Gene3D" id="3.10.620.30">
    <property type="match status" value="1"/>
</dbReference>
<organism evidence="1">
    <name type="scientific">Candidatus Iainarchaeum sp</name>
    <dbReference type="NCBI Taxonomy" id="3101447"/>
    <lineage>
        <taxon>Archaea</taxon>
        <taxon>Candidatus Iainarchaeota</taxon>
        <taxon>Candidatus Iainarchaeia</taxon>
        <taxon>Candidatus Iainarchaeales</taxon>
        <taxon>Candidatus Iainarchaeaceae</taxon>
        <taxon>Candidatus Iainarchaeum</taxon>
    </lineage>
</organism>
<gene>
    <name evidence="1" type="ORF">IPJ89_01040</name>
</gene>
<dbReference type="Proteomes" id="UP000596004">
    <property type="component" value="Chromosome"/>
</dbReference>
<dbReference type="SUPFAM" id="SSF54001">
    <property type="entry name" value="Cysteine proteinases"/>
    <property type="match status" value="1"/>
</dbReference>
<dbReference type="EMBL" id="CP064981">
    <property type="protein sequence ID" value="QQR92812.1"/>
    <property type="molecule type" value="Genomic_DNA"/>
</dbReference>
<dbReference type="InterPro" id="IPR038765">
    <property type="entry name" value="Papain-like_cys_pep_sf"/>
</dbReference>
<dbReference type="AlphaFoldDB" id="A0A7T9I2I7"/>